<feature type="domain" description="Rab-GAP TBC" evidence="2">
    <location>
        <begin position="228"/>
        <end position="440"/>
    </location>
</feature>
<reference evidence="3 4" key="2">
    <citation type="submission" date="2018-11" db="EMBL/GenBank/DDBJ databases">
        <authorList>
            <consortium name="Pathogen Informatics"/>
        </authorList>
    </citation>
    <scope>NUCLEOTIDE SEQUENCE [LARGE SCALE GENOMIC DNA]</scope>
</reference>
<dbReference type="PANTHER" id="PTHR22957:SF333">
    <property type="entry name" value="TBC1 DOMAIN FAMILY MEMBER 25"/>
    <property type="match status" value="1"/>
</dbReference>
<evidence type="ECO:0000313" key="5">
    <source>
        <dbReference type="WBParaSite" id="TASK_0000504501-mRNA-1"/>
    </source>
</evidence>
<dbReference type="STRING" id="60517.A0A158R8A0"/>
<dbReference type="GO" id="GO:0005096">
    <property type="term" value="F:GTPase activator activity"/>
    <property type="evidence" value="ECO:0007669"/>
    <property type="project" value="UniProtKB-KW"/>
</dbReference>
<dbReference type="GO" id="GO:0005776">
    <property type="term" value="C:autophagosome"/>
    <property type="evidence" value="ECO:0007669"/>
    <property type="project" value="TreeGrafter"/>
</dbReference>
<evidence type="ECO:0000259" key="2">
    <source>
        <dbReference type="PROSITE" id="PS50086"/>
    </source>
</evidence>
<dbReference type="Gene3D" id="1.10.8.270">
    <property type="entry name" value="putative rabgap domain of human tbc1 domain family member 14 like domains"/>
    <property type="match status" value="1"/>
</dbReference>
<protein>
    <submittedName>
        <fullName evidence="5">Rab-GAP TBC domain-containing protein</fullName>
    </submittedName>
</protein>
<evidence type="ECO:0000313" key="3">
    <source>
        <dbReference type="EMBL" id="VDK34418.1"/>
    </source>
</evidence>
<gene>
    <name evidence="3" type="ORF">TASK_LOCUS5046</name>
</gene>
<name>A0A158R8A0_TAEAS</name>
<dbReference type="Gene3D" id="1.10.472.80">
    <property type="entry name" value="Ypt/Rab-GAP domain of gyp1p, domain 3"/>
    <property type="match status" value="1"/>
</dbReference>
<dbReference type="EMBL" id="UYRS01018388">
    <property type="protein sequence ID" value="VDK34418.1"/>
    <property type="molecule type" value="Genomic_DNA"/>
</dbReference>
<organism evidence="5">
    <name type="scientific">Taenia asiatica</name>
    <name type="common">Asian tapeworm</name>
    <dbReference type="NCBI Taxonomy" id="60517"/>
    <lineage>
        <taxon>Eukaryota</taxon>
        <taxon>Metazoa</taxon>
        <taxon>Spiralia</taxon>
        <taxon>Lophotrochozoa</taxon>
        <taxon>Platyhelminthes</taxon>
        <taxon>Cestoda</taxon>
        <taxon>Eucestoda</taxon>
        <taxon>Cyclophyllidea</taxon>
        <taxon>Taeniidae</taxon>
        <taxon>Taenia</taxon>
    </lineage>
</organism>
<keyword evidence="4" id="KW-1185">Reference proteome</keyword>
<sequence>MDTGQSFRVKTKFMSLNGTLSYCHFLLDPNDITYSKLTKRIQWEFCTDDDFSVSYLTRGEYGEQFQCLLQSDTDLYKALSHCTDRTLRLFIEAKSKSDESWDIVSNDEVIVSRSQDASLARSANLNASSPYCLSSQSLMPNSFSKWSPSVPTDYLVSTLRAAWVSGSFLQNVSQQLVRTVNSLEKVISFKSDLPSHPPLSEAEFHSYMDSLGRIVHPLDFYQNVYLRGMEVSLRKVAWRILLQVYPSGFSGKERMALLHDKIGKYELMKKVWKQAYKEGRLTKAQVNAITLACVDVVRTDRNHPFYHNDGKNQRVSQLFSILATYAIYHPGIGYHQGMSNLASLLLYVQDGEGAAYVCLCALMQRLAPKFAPRHDQITMITQMQHLHDLLVYTDYNVAQFLRMHNLGNMFFTERWLLLELIREFPFEEALHISEVQWASIALVASTWPDVGSTTLYSQFSAEQPSIVFEVEDMHYTQCDTNLINSLIGDEFKYNPPCTNESEKIIALPPMHSSSQKTREGKSIHEGDPVHMKDWVVELPSPDAMGGGSNPFLLFICVSMILEYREEILEQVHEVCDLFHLFQTYNKRHKLGSILNRARGLFDTYLKDQERKLRGIVDRPQSGNS</sequence>
<evidence type="ECO:0000256" key="1">
    <source>
        <dbReference type="ARBA" id="ARBA00022468"/>
    </source>
</evidence>
<dbReference type="InterPro" id="IPR000195">
    <property type="entry name" value="Rab-GAP-TBC_dom"/>
</dbReference>
<dbReference type="SMART" id="SM00164">
    <property type="entry name" value="TBC"/>
    <property type="match status" value="1"/>
</dbReference>
<dbReference type="AlphaFoldDB" id="A0A158R8A0"/>
<dbReference type="GO" id="GO:1901096">
    <property type="term" value="P:regulation of autophagosome maturation"/>
    <property type="evidence" value="ECO:0007669"/>
    <property type="project" value="TreeGrafter"/>
</dbReference>
<dbReference type="SUPFAM" id="SSF47923">
    <property type="entry name" value="Ypt/Rab-GAP domain of gyp1p"/>
    <property type="match status" value="2"/>
</dbReference>
<reference evidence="5" key="1">
    <citation type="submission" date="2016-04" db="UniProtKB">
        <authorList>
            <consortium name="WormBaseParasite"/>
        </authorList>
    </citation>
    <scope>IDENTIFICATION</scope>
</reference>
<proteinExistence type="predicted"/>
<keyword evidence="1" id="KW-0343">GTPase activation</keyword>
<accession>A0A158R8A0</accession>
<dbReference type="WBParaSite" id="TASK_0000504501-mRNA-1">
    <property type="protein sequence ID" value="TASK_0000504501-mRNA-1"/>
    <property type="gene ID" value="TASK_0000504501"/>
</dbReference>
<dbReference type="PANTHER" id="PTHR22957">
    <property type="entry name" value="TBC1 DOMAIN FAMILY MEMBER GTPASE-ACTIVATING PROTEIN"/>
    <property type="match status" value="1"/>
</dbReference>
<dbReference type="PROSITE" id="PS50086">
    <property type="entry name" value="TBC_RABGAP"/>
    <property type="match status" value="1"/>
</dbReference>
<dbReference type="Proteomes" id="UP000282613">
    <property type="component" value="Unassembled WGS sequence"/>
</dbReference>
<dbReference type="InterPro" id="IPR035969">
    <property type="entry name" value="Rab-GAP_TBC_sf"/>
</dbReference>
<dbReference type="OrthoDB" id="10264062at2759"/>
<dbReference type="Pfam" id="PF00566">
    <property type="entry name" value="RabGAP-TBC"/>
    <property type="match status" value="1"/>
</dbReference>
<evidence type="ECO:0000313" key="4">
    <source>
        <dbReference type="Proteomes" id="UP000282613"/>
    </source>
</evidence>